<evidence type="ECO:0000313" key="8">
    <source>
        <dbReference type="Proteomes" id="UP001500957"/>
    </source>
</evidence>
<comment type="caution">
    <text evidence="7">The sequence shown here is derived from an EMBL/GenBank/DDBJ whole genome shotgun (WGS) entry which is preliminary data.</text>
</comment>
<dbReference type="CDD" id="cd06582">
    <property type="entry name" value="TM_PBP1_LivH_like"/>
    <property type="match status" value="1"/>
</dbReference>
<feature type="transmembrane region" description="Helical" evidence="6">
    <location>
        <begin position="382"/>
        <end position="402"/>
    </location>
</feature>
<feature type="transmembrane region" description="Helical" evidence="6">
    <location>
        <begin position="454"/>
        <end position="474"/>
    </location>
</feature>
<gene>
    <name evidence="7" type="ORF">GCM10009547_18780</name>
</gene>
<keyword evidence="3 6" id="KW-0812">Transmembrane</keyword>
<accession>A0ABN1GQX3</accession>
<feature type="transmembrane region" description="Helical" evidence="6">
    <location>
        <begin position="333"/>
        <end position="351"/>
    </location>
</feature>
<feature type="transmembrane region" description="Helical" evidence="6">
    <location>
        <begin position="191"/>
        <end position="209"/>
    </location>
</feature>
<evidence type="ECO:0000256" key="2">
    <source>
        <dbReference type="ARBA" id="ARBA00022475"/>
    </source>
</evidence>
<evidence type="ECO:0008006" key="9">
    <source>
        <dbReference type="Google" id="ProtNLM"/>
    </source>
</evidence>
<organism evidence="7 8">
    <name type="scientific">Sporichthya brevicatena</name>
    <dbReference type="NCBI Taxonomy" id="171442"/>
    <lineage>
        <taxon>Bacteria</taxon>
        <taxon>Bacillati</taxon>
        <taxon>Actinomycetota</taxon>
        <taxon>Actinomycetes</taxon>
        <taxon>Sporichthyales</taxon>
        <taxon>Sporichthyaceae</taxon>
        <taxon>Sporichthya</taxon>
    </lineage>
</organism>
<keyword evidence="8" id="KW-1185">Reference proteome</keyword>
<feature type="transmembrane region" description="Helical" evidence="6">
    <location>
        <begin position="574"/>
        <end position="592"/>
    </location>
</feature>
<keyword evidence="2" id="KW-1003">Cell membrane</keyword>
<feature type="transmembrane region" description="Helical" evidence="6">
    <location>
        <begin position="136"/>
        <end position="159"/>
    </location>
</feature>
<evidence type="ECO:0000256" key="1">
    <source>
        <dbReference type="ARBA" id="ARBA00004651"/>
    </source>
</evidence>
<evidence type="ECO:0000313" key="7">
    <source>
        <dbReference type="EMBL" id="GAA0616906.1"/>
    </source>
</evidence>
<keyword evidence="5 6" id="KW-0472">Membrane</keyword>
<feature type="transmembrane region" description="Helical" evidence="6">
    <location>
        <begin position="409"/>
        <end position="434"/>
    </location>
</feature>
<dbReference type="PANTHER" id="PTHR30482">
    <property type="entry name" value="HIGH-AFFINITY BRANCHED-CHAIN AMINO ACID TRANSPORT SYSTEM PERMEASE"/>
    <property type="match status" value="1"/>
</dbReference>
<evidence type="ECO:0000256" key="3">
    <source>
        <dbReference type="ARBA" id="ARBA00022692"/>
    </source>
</evidence>
<dbReference type="PANTHER" id="PTHR30482:SF5">
    <property type="entry name" value="ABC TRANSPORTER PERMEASE PROTEIN"/>
    <property type="match status" value="1"/>
</dbReference>
<proteinExistence type="predicted"/>
<evidence type="ECO:0000256" key="6">
    <source>
        <dbReference type="SAM" id="Phobius"/>
    </source>
</evidence>
<dbReference type="Proteomes" id="UP001500957">
    <property type="component" value="Unassembled WGS sequence"/>
</dbReference>
<feature type="transmembrane region" description="Helical" evidence="6">
    <location>
        <begin position="271"/>
        <end position="290"/>
    </location>
</feature>
<keyword evidence="4 6" id="KW-1133">Transmembrane helix</keyword>
<feature type="transmembrane region" description="Helical" evidence="6">
    <location>
        <begin position="92"/>
        <end position="116"/>
    </location>
</feature>
<feature type="transmembrane region" description="Helical" evidence="6">
    <location>
        <begin position="61"/>
        <end position="80"/>
    </location>
</feature>
<dbReference type="InterPro" id="IPR043428">
    <property type="entry name" value="LivM-like"/>
</dbReference>
<dbReference type="EMBL" id="BAAAHE010000014">
    <property type="protein sequence ID" value="GAA0616906.1"/>
    <property type="molecule type" value="Genomic_DNA"/>
</dbReference>
<dbReference type="InterPro" id="IPR001851">
    <property type="entry name" value="ABC_transp_permease"/>
</dbReference>
<feature type="transmembrane region" description="Helical" evidence="6">
    <location>
        <begin position="538"/>
        <end position="562"/>
    </location>
</feature>
<evidence type="ECO:0000256" key="5">
    <source>
        <dbReference type="ARBA" id="ARBA00023136"/>
    </source>
</evidence>
<feature type="transmembrane region" description="Helical" evidence="6">
    <location>
        <begin position="503"/>
        <end position="526"/>
    </location>
</feature>
<reference evidence="7 8" key="1">
    <citation type="journal article" date="2019" name="Int. J. Syst. Evol. Microbiol.">
        <title>The Global Catalogue of Microorganisms (GCM) 10K type strain sequencing project: providing services to taxonomists for standard genome sequencing and annotation.</title>
        <authorList>
            <consortium name="The Broad Institute Genomics Platform"/>
            <consortium name="The Broad Institute Genome Sequencing Center for Infectious Disease"/>
            <person name="Wu L."/>
            <person name="Ma J."/>
        </authorList>
    </citation>
    <scope>NUCLEOTIDE SEQUENCE [LARGE SCALE GENOMIC DNA]</scope>
    <source>
        <strain evidence="7 8">JCM 10671</strain>
    </source>
</reference>
<dbReference type="Pfam" id="PF02653">
    <property type="entry name" value="BPD_transp_2"/>
    <property type="match status" value="2"/>
</dbReference>
<dbReference type="CDD" id="cd06581">
    <property type="entry name" value="TM_PBP1_LivM_like"/>
    <property type="match status" value="1"/>
</dbReference>
<comment type="subcellular location">
    <subcellularLocation>
        <location evidence="1">Cell membrane</location>
        <topology evidence="1">Multi-pass membrane protein</topology>
    </subcellularLocation>
</comment>
<feature type="transmembrane region" description="Helical" evidence="6">
    <location>
        <begin position="358"/>
        <end position="376"/>
    </location>
</feature>
<sequence>MDAYLAVLVVGLAAGAIYALTATGLTLTYVTSGVFNLAHGSTGALGAYAYYEFRAKQGLPAWLSLLLVLGVVAPLFGLLLELLARRLAETTVAYKVVAVIGLQIGIVGLLIAHYGATPLVFPGFLPTDGFPLAGIVVGYDQLATFLIALGAVGALVVFFRFSALGTQMRAVVDNPALLALAGTSTSRVRRTAWVTGSVFAALSGILIAPTSGLDALFLSLLVLQAFGAAAVGLFRSLPLTLVGGLGIGVAQALVGKEVAQYQSLSGLPTAVPFLVLVVVLVTVKSSRLGAAGADRRLAPPLQIVPRPAKAPLLVLALVGAVLVPDLVGARLPLYATGAAFVVLFASLNLLVRTSGQISLCHAAFAALGGTTFHHLQDAGVPWLLALLGVGIVAVPAGALVALPAIRLTGIYLALATLGFGVLIQQLLFTTDFMFGALNNQPVARPSGFTSDRSFYYVLLVAAVVALALVAAINAGRLGRLLQAMADSPLALATAGTSVNVTKVLVFCISAWMAAIAGALLGAQGLSTSSQAFFPITSLLWLSVLAISGRGAVTAPIIAAALLTLPYGYISDPDVTELFLPGFGLAAIAAVLLTGRPTGRVAGGALASTREELRAKGGPVRARVAVAAGREV</sequence>
<protein>
    <recommendedName>
        <fullName evidence="9">ABC transporter permease</fullName>
    </recommendedName>
</protein>
<evidence type="ECO:0000256" key="4">
    <source>
        <dbReference type="ARBA" id="ARBA00022989"/>
    </source>
</evidence>
<name>A0ABN1GQX3_9ACTN</name>